<dbReference type="PANTHER" id="PTHR30441:SF4">
    <property type="entry name" value="PROTEIN ASMA"/>
    <property type="match status" value="1"/>
</dbReference>
<evidence type="ECO:0000259" key="2">
    <source>
        <dbReference type="Pfam" id="PF05170"/>
    </source>
</evidence>
<dbReference type="EMBL" id="SLVM01000019">
    <property type="protein sequence ID" value="TCM80979.1"/>
    <property type="molecule type" value="Genomic_DNA"/>
</dbReference>
<protein>
    <submittedName>
        <fullName evidence="3">AsmA protein</fullName>
    </submittedName>
</protein>
<feature type="region of interest" description="Disordered" evidence="1">
    <location>
        <begin position="611"/>
        <end position="636"/>
    </location>
</feature>
<feature type="domain" description="AsmA" evidence="2">
    <location>
        <begin position="366"/>
        <end position="530"/>
    </location>
</feature>
<dbReference type="InterPro" id="IPR052894">
    <property type="entry name" value="AsmA-related"/>
</dbReference>
<dbReference type="RefSeq" id="WP_132695919.1">
    <property type="nucleotide sequence ID" value="NZ_SLVM01000019.1"/>
</dbReference>
<organism evidence="3 4">
    <name type="scientific">Rhodovulum steppense</name>
    <dbReference type="NCBI Taxonomy" id="540251"/>
    <lineage>
        <taxon>Bacteria</taxon>
        <taxon>Pseudomonadati</taxon>
        <taxon>Pseudomonadota</taxon>
        <taxon>Alphaproteobacteria</taxon>
        <taxon>Rhodobacterales</taxon>
        <taxon>Paracoccaceae</taxon>
        <taxon>Rhodovulum</taxon>
    </lineage>
</organism>
<keyword evidence="4" id="KW-1185">Reference proteome</keyword>
<evidence type="ECO:0000256" key="1">
    <source>
        <dbReference type="SAM" id="MobiDB-lite"/>
    </source>
</evidence>
<reference evidence="3 4" key="1">
    <citation type="submission" date="2019-03" db="EMBL/GenBank/DDBJ databases">
        <title>Genomic Encyclopedia of Type Strains, Phase IV (KMG-IV): sequencing the most valuable type-strain genomes for metagenomic binning, comparative biology and taxonomic classification.</title>
        <authorList>
            <person name="Goeker M."/>
        </authorList>
    </citation>
    <scope>NUCLEOTIDE SEQUENCE [LARGE SCALE GENOMIC DNA]</scope>
    <source>
        <strain evidence="3 4">DSM 21153</strain>
    </source>
</reference>
<sequence length="663" mass="68194">MRWIIRLVLALVVLAGLMVGGLFLLPADKVAALVQDQVRGATGRELTMSGRLTPSLWPEIGVATGPVTLSNAEWSDAGPMLAAEGLSVGLDLKALIGGEIVIREIVAQSPRIVLERAADGRANWDFPPRAAAPATAGPGGAGKAGRGFTLDAGRITDGSFIYHDRAAGTRTELAGVDATLALPQQDGPARIDLAAVLNGQKLAATARIARVDDFIGGAVSGLVLDATLGNARAGFDGRAGLAPLSAEGALDADLADLRAIFAALGQPAPAGIGRQLGLKGQIAYSPDGTIRLREGVLRQDGNVISGAADLALSGKPRLTGQFTAGALDLSALTGGSGGGSGSGTGGKARDDGWSTAPIDLSALGALDAEVTLAAQSVNLGATRLGPTRIAATLTDRRLVLDLREVQAHGGRITGNLVLNGRGGNSVGGDLTVAGIAMQPLLRDLVDYDRLIGQGDLRLQFLGSGGSMAAIMQGLSGSGALRLGKGELRGLDIAGMIRTLDLGYVGEGARTIFDGITASFTIDKGVLRNDDLALAAPLVTATGAGKVGIGARTLDYRLLSRALAGSEGDKGLRVPLLITGTWANPRYRLDLDSIARERLELDEQKKAAEEKARAAAKKAEADAKERAARELGLRTDEGERLEDAARRKLEDEAKKGLRKLLGGD</sequence>
<gene>
    <name evidence="3" type="ORF">EV216_11921</name>
</gene>
<dbReference type="AlphaFoldDB" id="A0A4R1YQP6"/>
<dbReference type="GO" id="GO:0090313">
    <property type="term" value="P:regulation of protein targeting to membrane"/>
    <property type="evidence" value="ECO:0007669"/>
    <property type="project" value="TreeGrafter"/>
</dbReference>
<evidence type="ECO:0000313" key="4">
    <source>
        <dbReference type="Proteomes" id="UP000295277"/>
    </source>
</evidence>
<dbReference type="Pfam" id="PF05170">
    <property type="entry name" value="AsmA"/>
    <property type="match status" value="2"/>
</dbReference>
<evidence type="ECO:0000313" key="3">
    <source>
        <dbReference type="EMBL" id="TCM80979.1"/>
    </source>
</evidence>
<comment type="caution">
    <text evidence="3">The sequence shown here is derived from an EMBL/GenBank/DDBJ whole genome shotgun (WGS) entry which is preliminary data.</text>
</comment>
<dbReference type="PANTHER" id="PTHR30441">
    <property type="entry name" value="DUF748 DOMAIN-CONTAINING PROTEIN"/>
    <property type="match status" value="1"/>
</dbReference>
<proteinExistence type="predicted"/>
<name>A0A4R1YQP6_9RHOB</name>
<accession>A0A4R1YQP6</accession>
<dbReference type="GO" id="GO:0005886">
    <property type="term" value="C:plasma membrane"/>
    <property type="evidence" value="ECO:0007669"/>
    <property type="project" value="TreeGrafter"/>
</dbReference>
<feature type="domain" description="AsmA" evidence="2">
    <location>
        <begin position="8"/>
        <end position="127"/>
    </location>
</feature>
<dbReference type="Proteomes" id="UP000295277">
    <property type="component" value="Unassembled WGS sequence"/>
</dbReference>
<dbReference type="OrthoDB" id="5439561at2"/>
<dbReference type="InterPro" id="IPR007844">
    <property type="entry name" value="AsmA"/>
</dbReference>